<dbReference type="Proteomes" id="UP000502998">
    <property type="component" value="Chromosome"/>
</dbReference>
<keyword evidence="3 6" id="KW-0812">Transmembrane</keyword>
<evidence type="ECO:0000256" key="1">
    <source>
        <dbReference type="ARBA" id="ARBA00004141"/>
    </source>
</evidence>
<name>A0A679I5K7_9ENTE</name>
<feature type="transmembrane region" description="Helical" evidence="6">
    <location>
        <begin position="371"/>
        <end position="390"/>
    </location>
</feature>
<proteinExistence type="predicted"/>
<comment type="subcellular location">
    <subcellularLocation>
        <location evidence="1">Membrane</location>
        <topology evidence="1">Multi-pass membrane protein</topology>
    </subcellularLocation>
</comment>
<protein>
    <submittedName>
        <fullName evidence="7">Amino acid permease</fullName>
    </submittedName>
</protein>
<dbReference type="RefSeq" id="WP_173102207.1">
    <property type="nucleotide sequence ID" value="NZ_AP022822.1"/>
</dbReference>
<evidence type="ECO:0000313" key="8">
    <source>
        <dbReference type="Proteomes" id="UP000502998"/>
    </source>
</evidence>
<dbReference type="GO" id="GO:0016020">
    <property type="term" value="C:membrane"/>
    <property type="evidence" value="ECO:0007669"/>
    <property type="project" value="UniProtKB-SubCell"/>
</dbReference>
<dbReference type="InterPro" id="IPR002293">
    <property type="entry name" value="AA/rel_permease1"/>
</dbReference>
<keyword evidence="8" id="KW-1185">Reference proteome</keyword>
<dbReference type="PANTHER" id="PTHR43243:SF4">
    <property type="entry name" value="CATIONIC AMINO ACID TRANSPORTER 4"/>
    <property type="match status" value="1"/>
</dbReference>
<keyword evidence="4 6" id="KW-1133">Transmembrane helix</keyword>
<feature type="transmembrane region" description="Helical" evidence="6">
    <location>
        <begin position="87"/>
        <end position="113"/>
    </location>
</feature>
<feature type="transmembrane region" description="Helical" evidence="6">
    <location>
        <begin position="149"/>
        <end position="167"/>
    </location>
</feature>
<keyword evidence="2" id="KW-0813">Transport</keyword>
<sequence>MNFRKKEMKTTHANELKRNLQLKDLIMLGIGAIIGTGIFVITGVPDANHAGPALTLSFILAAVVVGLSGLCFAEFSARIPVIGGPYAYMYVVFGEIAAWFTGWFLICEFLLAVSSVASGWSGYMQGFLGSWGIHLPKALTAGYNAENGTYIDLIAALVIVFITFWVSQEAKKALRLNNAMVWVKFFIIILFIAVGIFYIKPNNWTPFMPNGVGSVFRGSSLVFFAFLGFDSVAMAAEEVKNPQKDVPKGIIGSIGIATILYIIVTLISTGVVPFAKLQVSDPMAFVMRYAGHGFLGSVISVGAILTLLTVTISMMYSLARLLYAISKDGLLPKQMQKIDQKTRTPKNATFVAGGFALFFAAAFPLQILAELTNIAALVYLMMVSGGILKLRKEFGKPEKGQFAVPLVPVLPIFSVLACIFLIAQFSLTTYIVFAVTLLLGFAIYFFYGYRNSEMNKK</sequence>
<evidence type="ECO:0000256" key="4">
    <source>
        <dbReference type="ARBA" id="ARBA00022989"/>
    </source>
</evidence>
<feature type="transmembrane region" description="Helical" evidence="6">
    <location>
        <begin position="347"/>
        <end position="365"/>
    </location>
</feature>
<feature type="transmembrane region" description="Helical" evidence="6">
    <location>
        <begin position="250"/>
        <end position="274"/>
    </location>
</feature>
<dbReference type="EMBL" id="AP022822">
    <property type="protein sequence ID" value="BCA84828.1"/>
    <property type="molecule type" value="Genomic_DNA"/>
</dbReference>
<evidence type="ECO:0000256" key="6">
    <source>
        <dbReference type="SAM" id="Phobius"/>
    </source>
</evidence>
<dbReference type="AlphaFoldDB" id="A0A679I5K7"/>
<keyword evidence="5 6" id="KW-0472">Membrane</keyword>
<feature type="transmembrane region" description="Helical" evidence="6">
    <location>
        <begin position="402"/>
        <end position="423"/>
    </location>
</feature>
<dbReference type="PANTHER" id="PTHR43243">
    <property type="entry name" value="INNER MEMBRANE TRANSPORTER YGJI-RELATED"/>
    <property type="match status" value="1"/>
</dbReference>
<feature type="transmembrane region" description="Helical" evidence="6">
    <location>
        <begin position="179"/>
        <end position="199"/>
    </location>
</feature>
<dbReference type="GO" id="GO:0015171">
    <property type="term" value="F:amino acid transmembrane transporter activity"/>
    <property type="evidence" value="ECO:0007669"/>
    <property type="project" value="TreeGrafter"/>
</dbReference>
<organism evidence="7 8">
    <name type="scientific">Enterococcus saigonensis</name>
    <dbReference type="NCBI Taxonomy" id="1805431"/>
    <lineage>
        <taxon>Bacteria</taxon>
        <taxon>Bacillati</taxon>
        <taxon>Bacillota</taxon>
        <taxon>Bacilli</taxon>
        <taxon>Lactobacillales</taxon>
        <taxon>Enterococcaceae</taxon>
        <taxon>Enterococcus</taxon>
    </lineage>
</organism>
<dbReference type="PIRSF" id="PIRSF006060">
    <property type="entry name" value="AA_transporter"/>
    <property type="match status" value="1"/>
</dbReference>
<feature type="transmembrane region" description="Helical" evidence="6">
    <location>
        <begin position="211"/>
        <end position="229"/>
    </location>
</feature>
<dbReference type="Gene3D" id="1.20.1740.10">
    <property type="entry name" value="Amino acid/polyamine transporter I"/>
    <property type="match status" value="1"/>
</dbReference>
<evidence type="ECO:0000256" key="5">
    <source>
        <dbReference type="ARBA" id="ARBA00023136"/>
    </source>
</evidence>
<reference evidence="7 8" key="1">
    <citation type="submission" date="2020-02" db="EMBL/GenBank/DDBJ databases">
        <title>Characterization of vanA genotype vancomycin-resistant Enterococcus saigonensis VE80.</title>
        <authorList>
            <person name="Harada T."/>
            <person name="Motooka D."/>
            <person name="Nakamura S."/>
            <person name="Yamamoto Y."/>
            <person name="Kawahara R."/>
            <person name="Kawatsu K."/>
        </authorList>
    </citation>
    <scope>NUCLEOTIDE SEQUENCE [LARGE SCALE GENOMIC DNA]</scope>
    <source>
        <strain evidence="7 8">VE80</strain>
    </source>
</reference>
<dbReference type="KEGG" id="esg:EsVE80_03510"/>
<evidence type="ECO:0000313" key="7">
    <source>
        <dbReference type="EMBL" id="BCA84828.1"/>
    </source>
</evidence>
<feature type="transmembrane region" description="Helical" evidence="6">
    <location>
        <begin position="294"/>
        <end position="326"/>
    </location>
</feature>
<feature type="transmembrane region" description="Helical" evidence="6">
    <location>
        <begin position="25"/>
        <end position="44"/>
    </location>
</feature>
<feature type="transmembrane region" description="Helical" evidence="6">
    <location>
        <begin position="429"/>
        <end position="447"/>
    </location>
</feature>
<evidence type="ECO:0000256" key="3">
    <source>
        <dbReference type="ARBA" id="ARBA00022692"/>
    </source>
</evidence>
<accession>A0A679I5K7</accession>
<gene>
    <name evidence="7" type="ORF">EsVE80_03510</name>
</gene>
<feature type="transmembrane region" description="Helical" evidence="6">
    <location>
        <begin position="56"/>
        <end position="75"/>
    </location>
</feature>
<evidence type="ECO:0000256" key="2">
    <source>
        <dbReference type="ARBA" id="ARBA00022448"/>
    </source>
</evidence>
<dbReference type="Pfam" id="PF13520">
    <property type="entry name" value="AA_permease_2"/>
    <property type="match status" value="1"/>
</dbReference>